<keyword evidence="3" id="KW-1185">Reference proteome</keyword>
<accession>A0AAP9KTI0</accession>
<dbReference type="InterPro" id="IPR035093">
    <property type="entry name" value="RelE/ParE_toxin_dom_sf"/>
</dbReference>
<proteinExistence type="predicted"/>
<gene>
    <name evidence="2" type="ORF">FOC49_06420</name>
</gene>
<organism evidence="2 3">
    <name type="scientific">Gemella morbillorum</name>
    <dbReference type="NCBI Taxonomy" id="29391"/>
    <lineage>
        <taxon>Bacteria</taxon>
        <taxon>Bacillati</taxon>
        <taxon>Bacillota</taxon>
        <taxon>Bacilli</taxon>
        <taxon>Bacillales</taxon>
        <taxon>Gemellaceae</taxon>
        <taxon>Gemella</taxon>
    </lineage>
</organism>
<evidence type="ECO:0000313" key="2">
    <source>
        <dbReference type="EMBL" id="QGS09539.1"/>
    </source>
</evidence>
<reference evidence="2 3" key="1">
    <citation type="submission" date="2019-11" db="EMBL/GenBank/DDBJ databases">
        <title>FDA dAtabase for Regulatory Grade micrObial Sequences (FDA-ARGOS): Supporting development and validation of Infectious Disease Dx tests.</title>
        <authorList>
            <person name="Turner S."/>
            <person name="Byrd R."/>
            <person name="Tallon L."/>
            <person name="Sadzewicz L."/>
            <person name="Vavikolanu K."/>
            <person name="Mehta A."/>
            <person name="Aluvathingal J."/>
            <person name="Nadendla S."/>
            <person name="Myers T."/>
            <person name="Yan Y."/>
            <person name="Sichtig H."/>
        </authorList>
    </citation>
    <scope>NUCLEOTIDE SEQUENCE [LARGE SCALE GENOMIC DNA]</scope>
    <source>
        <strain evidence="2 3">FDAARGOS_741</strain>
    </source>
</reference>
<dbReference type="Pfam" id="PF05016">
    <property type="entry name" value="ParE_toxin"/>
    <property type="match status" value="1"/>
</dbReference>
<sequence length="119" mass="14165">MKLLNNYLEDYKMDTYEVRITSIALEQINKIREYILYELCSPIAAKKLLEYFYKGINSLSVFPERHKVVKEYPWGDKGVRKLIVKNYFVYYIVDADNKIVQVLGVIYSKQDQENILLEI</sequence>
<keyword evidence="1" id="KW-1277">Toxin-antitoxin system</keyword>
<dbReference type="Gene3D" id="3.30.2310.20">
    <property type="entry name" value="RelE-like"/>
    <property type="match status" value="1"/>
</dbReference>
<dbReference type="Proteomes" id="UP000425411">
    <property type="component" value="Chromosome"/>
</dbReference>
<dbReference type="InterPro" id="IPR007712">
    <property type="entry name" value="RelE/ParE_toxin"/>
</dbReference>
<dbReference type="EMBL" id="CP046314">
    <property type="protein sequence ID" value="QGS09539.1"/>
    <property type="molecule type" value="Genomic_DNA"/>
</dbReference>
<protein>
    <submittedName>
        <fullName evidence="2">Type II toxin-antitoxin system RelE/ParE family toxin</fullName>
    </submittedName>
</protein>
<name>A0AAP9KTI0_9BACL</name>
<dbReference type="AlphaFoldDB" id="A0AAP9KTI0"/>
<evidence type="ECO:0000256" key="1">
    <source>
        <dbReference type="ARBA" id="ARBA00022649"/>
    </source>
</evidence>
<dbReference type="SUPFAM" id="SSF143011">
    <property type="entry name" value="RelE-like"/>
    <property type="match status" value="1"/>
</dbReference>
<evidence type="ECO:0000313" key="3">
    <source>
        <dbReference type="Proteomes" id="UP000425411"/>
    </source>
</evidence>